<dbReference type="Gene3D" id="1.20.58.320">
    <property type="entry name" value="TPR-like"/>
    <property type="match status" value="1"/>
</dbReference>
<dbReference type="Pfam" id="PF06041">
    <property type="entry name" value="DUF924"/>
    <property type="match status" value="1"/>
</dbReference>
<keyword evidence="2" id="KW-1185">Reference proteome</keyword>
<dbReference type="InterPro" id="IPR011990">
    <property type="entry name" value="TPR-like_helical_dom_sf"/>
</dbReference>
<sequence length="261" mass="29646">MSAFALNKDIFNPALYKEVQKVWFQDYTPDKQTIDFDVVKKWFGASPDERHAFDATCRASFAQALDAIGPDKFPSASVEPFLREIHDAAQRSPENEGAEAAWTALSLALLLDQMPRNIFRTNDGLVKVYTHYDKIAYALSTALMSASAPIARPDLHPQWRLSAAHRLWFYMPLVHSEDVEAHNKYDEIIGEFAKDLERVEGHEGSKKFLEQATQSEREHRELIDRFGRYPHRNGALGRSSTEEEKMHMAAGGMTFGVAQEE</sequence>
<accession>A0A6A6XVG5</accession>
<dbReference type="Proteomes" id="UP000799757">
    <property type="component" value="Unassembled WGS sequence"/>
</dbReference>
<dbReference type="EMBL" id="MU001754">
    <property type="protein sequence ID" value="KAF2800035.1"/>
    <property type="molecule type" value="Genomic_DNA"/>
</dbReference>
<dbReference type="Gene3D" id="1.25.40.10">
    <property type="entry name" value="Tetratricopeptide repeat domain"/>
    <property type="match status" value="1"/>
</dbReference>
<name>A0A6A6XVG5_9PLEO</name>
<dbReference type="InterPro" id="IPR010323">
    <property type="entry name" value="DUF924"/>
</dbReference>
<protein>
    <submittedName>
        <fullName evidence="1">DUF924-domain-containing protein</fullName>
    </submittedName>
</protein>
<dbReference type="SUPFAM" id="SSF48452">
    <property type="entry name" value="TPR-like"/>
    <property type="match status" value="1"/>
</dbReference>
<gene>
    <name evidence="1" type="ORF">K505DRAFT_320765</name>
</gene>
<dbReference type="AlphaFoldDB" id="A0A6A6XVG5"/>
<dbReference type="OrthoDB" id="414698at2759"/>
<evidence type="ECO:0000313" key="2">
    <source>
        <dbReference type="Proteomes" id="UP000799757"/>
    </source>
</evidence>
<proteinExistence type="predicted"/>
<organism evidence="1 2">
    <name type="scientific">Melanomma pulvis-pyrius CBS 109.77</name>
    <dbReference type="NCBI Taxonomy" id="1314802"/>
    <lineage>
        <taxon>Eukaryota</taxon>
        <taxon>Fungi</taxon>
        <taxon>Dikarya</taxon>
        <taxon>Ascomycota</taxon>
        <taxon>Pezizomycotina</taxon>
        <taxon>Dothideomycetes</taxon>
        <taxon>Pleosporomycetidae</taxon>
        <taxon>Pleosporales</taxon>
        <taxon>Melanommataceae</taxon>
        <taxon>Melanomma</taxon>
    </lineage>
</organism>
<reference evidence="1" key="1">
    <citation type="journal article" date="2020" name="Stud. Mycol.">
        <title>101 Dothideomycetes genomes: a test case for predicting lifestyles and emergence of pathogens.</title>
        <authorList>
            <person name="Haridas S."/>
            <person name="Albert R."/>
            <person name="Binder M."/>
            <person name="Bloem J."/>
            <person name="Labutti K."/>
            <person name="Salamov A."/>
            <person name="Andreopoulos B."/>
            <person name="Baker S."/>
            <person name="Barry K."/>
            <person name="Bills G."/>
            <person name="Bluhm B."/>
            <person name="Cannon C."/>
            <person name="Castanera R."/>
            <person name="Culley D."/>
            <person name="Daum C."/>
            <person name="Ezra D."/>
            <person name="Gonzalez J."/>
            <person name="Henrissat B."/>
            <person name="Kuo A."/>
            <person name="Liang C."/>
            <person name="Lipzen A."/>
            <person name="Lutzoni F."/>
            <person name="Magnuson J."/>
            <person name="Mondo S."/>
            <person name="Nolan M."/>
            <person name="Ohm R."/>
            <person name="Pangilinan J."/>
            <person name="Park H.-J."/>
            <person name="Ramirez L."/>
            <person name="Alfaro M."/>
            <person name="Sun H."/>
            <person name="Tritt A."/>
            <person name="Yoshinaga Y."/>
            <person name="Zwiers L.-H."/>
            <person name="Turgeon B."/>
            <person name="Goodwin S."/>
            <person name="Spatafora J."/>
            <person name="Crous P."/>
            <person name="Grigoriev I."/>
        </authorList>
    </citation>
    <scope>NUCLEOTIDE SEQUENCE</scope>
    <source>
        <strain evidence="1">CBS 109.77</strain>
    </source>
</reference>
<evidence type="ECO:0000313" key="1">
    <source>
        <dbReference type="EMBL" id="KAF2800035.1"/>
    </source>
</evidence>